<feature type="transmembrane region" description="Helical" evidence="2">
    <location>
        <begin position="57"/>
        <end position="77"/>
    </location>
</feature>
<evidence type="ECO:0000256" key="1">
    <source>
        <dbReference type="SAM" id="MobiDB-lite"/>
    </source>
</evidence>
<protein>
    <submittedName>
        <fullName evidence="3">Uncharacterized protein</fullName>
    </submittedName>
</protein>
<dbReference type="RefSeq" id="XP_025497214.1">
    <property type="nucleotide sequence ID" value="XM_025641377.1"/>
</dbReference>
<keyword evidence="2" id="KW-0472">Membrane</keyword>
<evidence type="ECO:0000256" key="2">
    <source>
        <dbReference type="SAM" id="Phobius"/>
    </source>
</evidence>
<sequence length="102" mass="11489">MNSGICLSCAALDKPPKTAKNRQNSQNKPRRPVAEPFSSSDLISHLLHRHDTGLRSAGIHLFLLCLIGFSLYFCRILPHDRDSNTVRLKDLTILVVTEFTIF</sequence>
<proteinExistence type="predicted"/>
<organism evidence="3 4">
    <name type="scientific">Aspergillus uvarum CBS 121591</name>
    <dbReference type="NCBI Taxonomy" id="1448315"/>
    <lineage>
        <taxon>Eukaryota</taxon>
        <taxon>Fungi</taxon>
        <taxon>Dikarya</taxon>
        <taxon>Ascomycota</taxon>
        <taxon>Pezizomycotina</taxon>
        <taxon>Eurotiomycetes</taxon>
        <taxon>Eurotiomycetidae</taxon>
        <taxon>Eurotiales</taxon>
        <taxon>Aspergillaceae</taxon>
        <taxon>Aspergillus</taxon>
        <taxon>Aspergillus subgen. Circumdati</taxon>
    </lineage>
</organism>
<dbReference type="GeneID" id="37144119"/>
<dbReference type="AlphaFoldDB" id="A0A319CP81"/>
<feature type="region of interest" description="Disordered" evidence="1">
    <location>
        <begin position="16"/>
        <end position="37"/>
    </location>
</feature>
<keyword evidence="4" id="KW-1185">Reference proteome</keyword>
<evidence type="ECO:0000313" key="4">
    <source>
        <dbReference type="Proteomes" id="UP000248340"/>
    </source>
</evidence>
<dbReference type="VEuPathDB" id="FungiDB:BO82DRAFT_602"/>
<evidence type="ECO:0000313" key="3">
    <source>
        <dbReference type="EMBL" id="PYH87014.1"/>
    </source>
</evidence>
<keyword evidence="2" id="KW-1133">Transmembrane helix</keyword>
<keyword evidence="2" id="KW-0812">Transmembrane</keyword>
<accession>A0A319CP81</accession>
<dbReference type="EMBL" id="KZ821674">
    <property type="protein sequence ID" value="PYH87014.1"/>
    <property type="molecule type" value="Genomic_DNA"/>
</dbReference>
<name>A0A319CP81_9EURO</name>
<gene>
    <name evidence="3" type="ORF">BO82DRAFT_602</name>
</gene>
<dbReference type="Proteomes" id="UP000248340">
    <property type="component" value="Unassembled WGS sequence"/>
</dbReference>
<reference evidence="3 4" key="1">
    <citation type="submission" date="2016-12" db="EMBL/GenBank/DDBJ databases">
        <title>The genomes of Aspergillus section Nigri reveals drivers in fungal speciation.</title>
        <authorList>
            <consortium name="DOE Joint Genome Institute"/>
            <person name="Vesth T.C."/>
            <person name="Nybo J."/>
            <person name="Theobald S."/>
            <person name="Brandl J."/>
            <person name="Frisvad J.C."/>
            <person name="Nielsen K.F."/>
            <person name="Lyhne E.K."/>
            <person name="Kogle M.E."/>
            <person name="Kuo A."/>
            <person name="Riley R."/>
            <person name="Clum A."/>
            <person name="Nolan M."/>
            <person name="Lipzen A."/>
            <person name="Salamov A."/>
            <person name="Henrissat B."/>
            <person name="Wiebenga A."/>
            <person name="De Vries R.P."/>
            <person name="Grigoriev I.V."/>
            <person name="Mortensen U.H."/>
            <person name="Andersen M.R."/>
            <person name="Baker S.E."/>
        </authorList>
    </citation>
    <scope>NUCLEOTIDE SEQUENCE [LARGE SCALE GENOMIC DNA]</scope>
    <source>
        <strain evidence="3 4">CBS 121591</strain>
    </source>
</reference>